<protein>
    <recommendedName>
        <fullName evidence="5">Glycosyl transferase family 1 domain-containing protein</fullName>
    </recommendedName>
</protein>
<evidence type="ECO:0000259" key="2">
    <source>
        <dbReference type="Pfam" id="PF13439"/>
    </source>
</evidence>
<evidence type="ECO:0000313" key="3">
    <source>
        <dbReference type="EMBL" id="PIZ62375.1"/>
    </source>
</evidence>
<reference evidence="4" key="1">
    <citation type="submission" date="2017-09" db="EMBL/GenBank/DDBJ databases">
        <title>Depth-based differentiation of microbial function through sediment-hosted aquifers and enrichment of novel symbionts in the deep terrestrial subsurface.</title>
        <authorList>
            <person name="Probst A.J."/>
            <person name="Ladd B."/>
            <person name="Jarett J.K."/>
            <person name="Geller-Mcgrath D.E."/>
            <person name="Sieber C.M.K."/>
            <person name="Emerson J.B."/>
            <person name="Anantharaman K."/>
            <person name="Thomas B.C."/>
            <person name="Malmstrom R."/>
            <person name="Stieglmeier M."/>
            <person name="Klingl A."/>
            <person name="Woyke T."/>
            <person name="Ryan C.M."/>
            <person name="Banfield J.F."/>
        </authorList>
    </citation>
    <scope>NUCLEOTIDE SEQUENCE [LARGE SCALE GENOMIC DNA]</scope>
</reference>
<evidence type="ECO:0000259" key="1">
    <source>
        <dbReference type="Pfam" id="PF00534"/>
    </source>
</evidence>
<dbReference type="SUPFAM" id="SSF53756">
    <property type="entry name" value="UDP-Glycosyltransferase/glycogen phosphorylase"/>
    <property type="match status" value="1"/>
</dbReference>
<dbReference type="Pfam" id="PF13439">
    <property type="entry name" value="Glyco_transf_4"/>
    <property type="match status" value="1"/>
</dbReference>
<dbReference type="EMBL" id="PFOB01000057">
    <property type="protein sequence ID" value="PIZ62375.1"/>
    <property type="molecule type" value="Genomic_DNA"/>
</dbReference>
<name>A0A2M7TX75_9BACT</name>
<feature type="domain" description="Glycosyltransferase subfamily 4-like N-terminal" evidence="2">
    <location>
        <begin position="27"/>
        <end position="193"/>
    </location>
</feature>
<proteinExistence type="predicted"/>
<feature type="domain" description="Glycosyl transferase family 1" evidence="1">
    <location>
        <begin position="205"/>
        <end position="385"/>
    </location>
</feature>
<dbReference type="InterPro" id="IPR028098">
    <property type="entry name" value="Glyco_trans_4-like_N"/>
</dbReference>
<comment type="caution">
    <text evidence="3">The sequence shown here is derived from an EMBL/GenBank/DDBJ whole genome shotgun (WGS) entry which is preliminary data.</text>
</comment>
<evidence type="ECO:0000313" key="4">
    <source>
        <dbReference type="Proteomes" id="UP000228503"/>
    </source>
</evidence>
<dbReference type="GO" id="GO:0016757">
    <property type="term" value="F:glycosyltransferase activity"/>
    <property type="evidence" value="ECO:0007669"/>
    <property type="project" value="InterPro"/>
</dbReference>
<dbReference type="Gene3D" id="3.40.50.2000">
    <property type="entry name" value="Glycogen Phosphorylase B"/>
    <property type="match status" value="2"/>
</dbReference>
<dbReference type="PANTHER" id="PTHR45947">
    <property type="entry name" value="SULFOQUINOVOSYL TRANSFERASE SQD2"/>
    <property type="match status" value="1"/>
</dbReference>
<dbReference type="CDD" id="cd03801">
    <property type="entry name" value="GT4_PimA-like"/>
    <property type="match status" value="1"/>
</dbReference>
<dbReference type="Pfam" id="PF00534">
    <property type="entry name" value="Glycos_transf_1"/>
    <property type="match status" value="1"/>
</dbReference>
<dbReference type="Proteomes" id="UP000228503">
    <property type="component" value="Unassembled WGS sequence"/>
</dbReference>
<dbReference type="AlphaFoldDB" id="A0A2M7TX75"/>
<accession>A0A2M7TX75</accession>
<organism evidence="3 4">
    <name type="scientific">Candidatus Roizmanbacteria bacterium CG_4_10_14_0_2_um_filter_39_13</name>
    <dbReference type="NCBI Taxonomy" id="1974825"/>
    <lineage>
        <taxon>Bacteria</taxon>
        <taxon>Candidatus Roizmaniibacteriota</taxon>
    </lineage>
</organism>
<dbReference type="InterPro" id="IPR050194">
    <property type="entry name" value="Glycosyltransferase_grp1"/>
</dbReference>
<dbReference type="PANTHER" id="PTHR45947:SF3">
    <property type="entry name" value="SULFOQUINOVOSYL TRANSFERASE SQD2"/>
    <property type="match status" value="1"/>
</dbReference>
<gene>
    <name evidence="3" type="ORF">COY16_04540</name>
</gene>
<evidence type="ECO:0008006" key="5">
    <source>
        <dbReference type="Google" id="ProtNLM"/>
    </source>
</evidence>
<sequence length="415" mass="46906">MQPSQYYSFVSYMKALFISPISPFESIGGVERYVLNLINYFKNRDDIKTFLILPTSEKSHKKIEGNMTIYYDNNLLIPRIITPSSNMMQKEQGFADLVESIITEHGIDVICAENLLSGSTAGYSFRLNMIAMTHNIPLMLRLHVYAEKPLEVAMVNKLMWDHLSCVSKSVAGDCFQKGADVNKLSTDYLGVNTLDFKPLKNKKSSLKKELGFDEKTKIVLTAGRIITGSKNMLREKGMINLIEAFSRISPRYPNWRLLIGVAKAADSLKVEFDAAYEMLHGYIKINNIGSKTIVKMFELDQMPHVYQGSDVLVLPAEKNETLGQIFLEAMACGLPVIGAKTGGMPEIISDNYSGYLVQPNDPIILAQRIERILTDQKLRDDFIMHGHETVTEKFTAKKQFSDFHSLLKSIEKKNY</sequence>
<dbReference type="InterPro" id="IPR001296">
    <property type="entry name" value="Glyco_trans_1"/>
</dbReference>